<dbReference type="EMBL" id="FOLQ01000002">
    <property type="protein sequence ID" value="SFC88221.1"/>
    <property type="molecule type" value="Genomic_DNA"/>
</dbReference>
<feature type="transmembrane region" description="Helical" evidence="1">
    <location>
        <begin position="92"/>
        <end position="114"/>
    </location>
</feature>
<feature type="transmembrane region" description="Helical" evidence="1">
    <location>
        <begin position="193"/>
        <end position="216"/>
    </location>
</feature>
<dbReference type="Proteomes" id="UP000198598">
    <property type="component" value="Unassembled WGS sequence"/>
</dbReference>
<sequence>MENLPAYVYLTFTATVVAAVWLFYRATNYSRLFLVTISAWIVLQSVLSSIGFYNDPASMSSRFPLLLLPPFIFLVSRFFTAQGKLFIDSLDIKTLTIFHVIRIPVELVLFWLFVHKSIPEAMTFEGRNVDILSGLSAPLIYYVGFVKNKLGKSVLVAWNVACLALLLNVVITAIMALPVRFQQFGFEQPNLGIGYFPFALLPACLVPLVMFSNLAAIRQLLRPKTITV</sequence>
<proteinExistence type="predicted"/>
<evidence type="ECO:0000313" key="3">
    <source>
        <dbReference type="Proteomes" id="UP000198598"/>
    </source>
</evidence>
<feature type="transmembrane region" description="Helical" evidence="1">
    <location>
        <begin position="59"/>
        <end position="80"/>
    </location>
</feature>
<feature type="transmembrane region" description="Helical" evidence="1">
    <location>
        <begin position="156"/>
        <end position="181"/>
    </location>
</feature>
<dbReference type="AlphaFoldDB" id="A0A1I1MS69"/>
<accession>A0A1I1MS69</accession>
<keyword evidence="1" id="KW-0472">Membrane</keyword>
<name>A0A1I1MS69_9BACT</name>
<evidence type="ECO:0000313" key="2">
    <source>
        <dbReference type="EMBL" id="SFC88221.1"/>
    </source>
</evidence>
<gene>
    <name evidence="2" type="ORF">SAMN05216167_102690</name>
</gene>
<keyword evidence="3" id="KW-1185">Reference proteome</keyword>
<feature type="transmembrane region" description="Helical" evidence="1">
    <location>
        <begin position="126"/>
        <end position="144"/>
    </location>
</feature>
<feature type="transmembrane region" description="Helical" evidence="1">
    <location>
        <begin position="31"/>
        <end position="53"/>
    </location>
</feature>
<dbReference type="STRING" id="662367.SAMN05216167_102690"/>
<keyword evidence="1" id="KW-0812">Transmembrane</keyword>
<organism evidence="2 3">
    <name type="scientific">Spirosoma endophyticum</name>
    <dbReference type="NCBI Taxonomy" id="662367"/>
    <lineage>
        <taxon>Bacteria</taxon>
        <taxon>Pseudomonadati</taxon>
        <taxon>Bacteroidota</taxon>
        <taxon>Cytophagia</taxon>
        <taxon>Cytophagales</taxon>
        <taxon>Cytophagaceae</taxon>
        <taxon>Spirosoma</taxon>
    </lineage>
</organism>
<evidence type="ECO:0000256" key="1">
    <source>
        <dbReference type="SAM" id="Phobius"/>
    </source>
</evidence>
<dbReference type="OrthoDB" id="675847at2"/>
<protein>
    <submittedName>
        <fullName evidence="2">Uncharacterized protein</fullName>
    </submittedName>
</protein>
<reference evidence="2 3" key="1">
    <citation type="submission" date="2016-10" db="EMBL/GenBank/DDBJ databases">
        <authorList>
            <person name="de Groot N.N."/>
        </authorList>
    </citation>
    <scope>NUCLEOTIDE SEQUENCE [LARGE SCALE GENOMIC DNA]</scope>
    <source>
        <strain evidence="2 3">DSM 26130</strain>
    </source>
</reference>
<feature type="transmembrane region" description="Helical" evidence="1">
    <location>
        <begin position="6"/>
        <end position="24"/>
    </location>
</feature>
<keyword evidence="1" id="KW-1133">Transmembrane helix</keyword>